<accession>A0ABR0UT56</accession>
<dbReference type="InterPro" id="IPR000408">
    <property type="entry name" value="Reg_chr_condens"/>
</dbReference>
<dbReference type="EMBL" id="JABTTQ020002219">
    <property type="protein sequence ID" value="KAK6125461.1"/>
    <property type="molecule type" value="Genomic_DNA"/>
</dbReference>
<feature type="repeat" description="RCC1" evidence="2">
    <location>
        <begin position="201"/>
        <end position="253"/>
    </location>
</feature>
<dbReference type="Pfam" id="PF00415">
    <property type="entry name" value="RCC1"/>
    <property type="match status" value="2"/>
</dbReference>
<dbReference type="Pfam" id="PF13540">
    <property type="entry name" value="RCC1_2"/>
    <property type="match status" value="2"/>
</dbReference>
<keyword evidence="4" id="KW-1185">Reference proteome</keyword>
<feature type="repeat" description="RCC1" evidence="2">
    <location>
        <begin position="254"/>
        <end position="318"/>
    </location>
</feature>
<dbReference type="InterPro" id="IPR009091">
    <property type="entry name" value="RCC1/BLIP-II"/>
</dbReference>
<feature type="repeat" description="RCC1" evidence="2">
    <location>
        <begin position="5"/>
        <end position="65"/>
    </location>
</feature>
<sequence>MFLKDEVYCDAGGNEYGQCGEEPERKDDTGRPVRRDIVIPQRCVPKLSVRQVAAGGTHSVVLTREGHVWTWGQPWPPGDIKQISTPVRVQGLDSVKVIAVGAFHNLALLNDGTVMAWGNNEYGQLGTGDTQPRSQPIAVQGLSDLNLVRIAILDIFSGSLIFLFDGLVYCEHNKFCCGQNTGFIVDIAAGGWHSTALTDDGEVYGWGRGEHGRLGFGDDKSSKMVPQRVQLLVGEDIVQVSCGGTHSVALTRDGRMYSFGRGDHGRLGYGRKQTTGHPAEVPINIPPPKDLTGIDTEGRWCATLVACGGRHTLAIVEWRDHESEQLL</sequence>
<reference evidence="3 4" key="1">
    <citation type="journal article" date="2021" name="Comput. Struct. Biotechnol. J.">
        <title>De novo genome assembly of the potent medicinal plant Rehmannia glutinosa using nanopore technology.</title>
        <authorList>
            <person name="Ma L."/>
            <person name="Dong C."/>
            <person name="Song C."/>
            <person name="Wang X."/>
            <person name="Zheng X."/>
            <person name="Niu Y."/>
            <person name="Chen S."/>
            <person name="Feng W."/>
        </authorList>
    </citation>
    <scope>NUCLEOTIDE SEQUENCE [LARGE SCALE GENOMIC DNA]</scope>
    <source>
        <strain evidence="3">DH-2019</strain>
    </source>
</reference>
<dbReference type="SUPFAM" id="SSF50985">
    <property type="entry name" value="RCC1/BLIP-II"/>
    <property type="match status" value="1"/>
</dbReference>
<dbReference type="PRINTS" id="PR00633">
    <property type="entry name" value="RCCNDNSATION"/>
</dbReference>
<comment type="caution">
    <text evidence="3">The sequence shown here is derived from an EMBL/GenBank/DDBJ whole genome shotgun (WGS) entry which is preliminary data.</text>
</comment>
<evidence type="ECO:0000256" key="1">
    <source>
        <dbReference type="ARBA" id="ARBA00022737"/>
    </source>
</evidence>
<dbReference type="Gene3D" id="2.130.10.30">
    <property type="entry name" value="Regulator of chromosome condensation 1/beta-lactamase-inhibitor protein II"/>
    <property type="match status" value="1"/>
</dbReference>
<dbReference type="InterPro" id="IPR051210">
    <property type="entry name" value="Ub_ligase/GEF_domain"/>
</dbReference>
<feature type="repeat" description="RCC1" evidence="2">
    <location>
        <begin position="66"/>
        <end position="111"/>
    </location>
</feature>
<name>A0ABR0UT56_REHGL</name>
<dbReference type="PROSITE" id="PS50012">
    <property type="entry name" value="RCC1_3"/>
    <property type="match status" value="5"/>
</dbReference>
<evidence type="ECO:0000313" key="4">
    <source>
        <dbReference type="Proteomes" id="UP001318860"/>
    </source>
</evidence>
<dbReference type="PANTHER" id="PTHR22870:SF408">
    <property type="entry name" value="OS09G0560450 PROTEIN"/>
    <property type="match status" value="1"/>
</dbReference>
<evidence type="ECO:0000313" key="3">
    <source>
        <dbReference type="EMBL" id="KAK6125461.1"/>
    </source>
</evidence>
<organism evidence="3 4">
    <name type="scientific">Rehmannia glutinosa</name>
    <name type="common">Chinese foxglove</name>
    <dbReference type="NCBI Taxonomy" id="99300"/>
    <lineage>
        <taxon>Eukaryota</taxon>
        <taxon>Viridiplantae</taxon>
        <taxon>Streptophyta</taxon>
        <taxon>Embryophyta</taxon>
        <taxon>Tracheophyta</taxon>
        <taxon>Spermatophyta</taxon>
        <taxon>Magnoliopsida</taxon>
        <taxon>eudicotyledons</taxon>
        <taxon>Gunneridae</taxon>
        <taxon>Pentapetalae</taxon>
        <taxon>asterids</taxon>
        <taxon>lamiids</taxon>
        <taxon>Lamiales</taxon>
        <taxon>Orobanchaceae</taxon>
        <taxon>Rehmannieae</taxon>
        <taxon>Rehmannia</taxon>
    </lineage>
</organism>
<feature type="repeat" description="RCC1" evidence="2">
    <location>
        <begin position="112"/>
        <end position="200"/>
    </location>
</feature>
<dbReference type="Proteomes" id="UP001318860">
    <property type="component" value="Unassembled WGS sequence"/>
</dbReference>
<dbReference type="PANTHER" id="PTHR22870">
    <property type="entry name" value="REGULATOR OF CHROMOSOME CONDENSATION"/>
    <property type="match status" value="1"/>
</dbReference>
<proteinExistence type="predicted"/>
<keyword evidence="1" id="KW-0677">Repeat</keyword>
<evidence type="ECO:0000256" key="2">
    <source>
        <dbReference type="PROSITE-ProRule" id="PRU00235"/>
    </source>
</evidence>
<dbReference type="PROSITE" id="PS00626">
    <property type="entry name" value="RCC1_2"/>
    <property type="match status" value="1"/>
</dbReference>
<gene>
    <name evidence="3" type="ORF">DH2020_040794</name>
</gene>
<protein>
    <submittedName>
        <fullName evidence="3">Uncharacterized protein</fullName>
    </submittedName>
</protein>